<dbReference type="SUPFAM" id="SSF53092">
    <property type="entry name" value="Creatinase/prolidase N-terminal domain"/>
    <property type="match status" value="1"/>
</dbReference>
<evidence type="ECO:0000259" key="16">
    <source>
        <dbReference type="SMART" id="SM01011"/>
    </source>
</evidence>
<evidence type="ECO:0000256" key="11">
    <source>
        <dbReference type="ARBA" id="ARBA00044141"/>
    </source>
</evidence>
<dbReference type="InterPro" id="IPR007865">
    <property type="entry name" value="Aminopep_P_N"/>
</dbReference>
<accession>A0AAU9W205</accession>
<dbReference type="AlphaFoldDB" id="A0AAU9W205"/>
<evidence type="ECO:0000256" key="14">
    <source>
        <dbReference type="ARBA" id="ARBA00044351"/>
    </source>
</evidence>
<evidence type="ECO:0000313" key="17">
    <source>
        <dbReference type="EMBL" id="CAH3042818.1"/>
    </source>
</evidence>
<reference evidence="17 18" key="1">
    <citation type="submission" date="2022-05" db="EMBL/GenBank/DDBJ databases">
        <authorList>
            <consortium name="Genoscope - CEA"/>
            <person name="William W."/>
        </authorList>
    </citation>
    <scope>NUCLEOTIDE SEQUENCE [LARGE SCALE GENOMIC DNA]</scope>
</reference>
<keyword evidence="5" id="KW-0378">Hydrolase</keyword>
<keyword evidence="8" id="KW-0464">Manganese</keyword>
<evidence type="ECO:0000256" key="2">
    <source>
        <dbReference type="ARBA" id="ARBA00011738"/>
    </source>
</evidence>
<evidence type="ECO:0000256" key="4">
    <source>
        <dbReference type="ARBA" id="ARBA00022723"/>
    </source>
</evidence>
<keyword evidence="18" id="KW-1185">Reference proteome</keyword>
<dbReference type="Gene3D" id="3.40.350.10">
    <property type="entry name" value="Creatinase/prolidase N-terminal domain"/>
    <property type="match status" value="1"/>
</dbReference>
<evidence type="ECO:0000256" key="6">
    <source>
        <dbReference type="ARBA" id="ARBA00022997"/>
    </source>
</evidence>
<gene>
    <name evidence="17" type="ORF">PMEA_00029034</name>
</gene>
<evidence type="ECO:0000256" key="8">
    <source>
        <dbReference type="ARBA" id="ARBA00023211"/>
    </source>
</evidence>
<evidence type="ECO:0000256" key="5">
    <source>
        <dbReference type="ARBA" id="ARBA00022801"/>
    </source>
</evidence>
<comment type="caution">
    <text evidence="17">The sequence shown here is derived from an EMBL/GenBank/DDBJ whole genome shotgun (WGS) entry which is preliminary data.</text>
</comment>
<feature type="domain" description="Aminopeptidase P N-terminal" evidence="16">
    <location>
        <begin position="19"/>
        <end position="156"/>
    </location>
</feature>
<comment type="subunit">
    <text evidence="2">Homodimer.</text>
</comment>
<dbReference type="InterPro" id="IPR052433">
    <property type="entry name" value="X-Pro_dipept-like"/>
</dbReference>
<dbReference type="GO" id="GO:0030145">
    <property type="term" value="F:manganese ion binding"/>
    <property type="evidence" value="ECO:0007669"/>
    <property type="project" value="InterPro"/>
</dbReference>
<dbReference type="SMART" id="SM01011">
    <property type="entry name" value="AMP_N"/>
    <property type="match status" value="1"/>
</dbReference>
<dbReference type="GO" id="GO:0006508">
    <property type="term" value="P:proteolysis"/>
    <property type="evidence" value="ECO:0007669"/>
    <property type="project" value="UniProtKB-KW"/>
</dbReference>
<dbReference type="InterPro" id="IPR036005">
    <property type="entry name" value="Creatinase/aminopeptidase-like"/>
</dbReference>
<evidence type="ECO:0000256" key="9">
    <source>
        <dbReference type="ARBA" id="ARBA00043990"/>
    </source>
</evidence>
<evidence type="ECO:0000256" key="1">
    <source>
        <dbReference type="ARBA" id="ARBA00001936"/>
    </source>
</evidence>
<sequence>MATVETKSFYQFGNSSLAVPLSLHTINRRRLCERLTDNKAVPKGAMILLQGGEQHQRYCTDVDAVFRQESFFHWTFGVLEAGCLGAVEVGSTCAILFFPKPPPGYHKWIGVRNSLEHFRKRYEVEEVYYTNQIADVLQKKNPSVILTLKGVNTDSRHICKEATFENINKFHVDNTILHPEISECRVFKTAQELEVIRYANKISSKAHKEVMKRIRPGMSTYQLESLFQHYCFYHGGCRHLAYNCLMASGVDCACPSHTVEVDSKVIQDGDMCLFDMGCEYYCYASDITCSFPANGKFTDDQRMIYEICLRANRAVMIAIKPGVSWADMHRLADRVQLEGLKDIGLLQGDINEMMKLHVGAVFMPYGLGHLMGLDVHDVGGYPKGTERINEPGLCSLRTTRVLEEGMVLTIEPGIHFIRGVIEEALENPETACFFNREVLNRFWNVGGVHIEDDIVVTSEGVELLTDVPRTVDEIEALMAQESQGSN</sequence>
<dbReference type="PANTHER" id="PTHR48480">
    <property type="match status" value="1"/>
</dbReference>
<protein>
    <recommendedName>
        <fullName evidence="11">Xaa-Pro dipeptidase</fullName>
        <ecNumber evidence="10">3.4.13.9</ecNumber>
    </recommendedName>
    <alternativeName>
        <fullName evidence="14">Imidodipeptidase</fullName>
    </alternativeName>
    <alternativeName>
        <fullName evidence="12">Peptidase D</fullName>
    </alternativeName>
    <alternativeName>
        <fullName evidence="13">Proline dipeptidase</fullName>
    </alternativeName>
</protein>
<dbReference type="EMBL" id="CALNXJ010000006">
    <property type="protein sequence ID" value="CAH3042818.1"/>
    <property type="molecule type" value="Genomic_DNA"/>
</dbReference>
<dbReference type="Pfam" id="PF00557">
    <property type="entry name" value="Peptidase_M24"/>
    <property type="match status" value="1"/>
</dbReference>
<dbReference type="Proteomes" id="UP001159428">
    <property type="component" value="Unassembled WGS sequence"/>
</dbReference>
<keyword evidence="6" id="KW-0224">Dipeptidase</keyword>
<dbReference type="InterPro" id="IPR000994">
    <property type="entry name" value="Pept_M24"/>
</dbReference>
<dbReference type="FunFam" id="3.90.230.10:FF:000002">
    <property type="entry name" value="Xaa-Pro aminopeptidase 3"/>
    <property type="match status" value="1"/>
</dbReference>
<keyword evidence="3" id="KW-0645">Protease</keyword>
<keyword evidence="7" id="KW-0482">Metalloprotease</keyword>
<evidence type="ECO:0000256" key="7">
    <source>
        <dbReference type="ARBA" id="ARBA00023049"/>
    </source>
</evidence>
<evidence type="ECO:0000256" key="12">
    <source>
        <dbReference type="ARBA" id="ARBA00044252"/>
    </source>
</evidence>
<organism evidence="17 18">
    <name type="scientific">Pocillopora meandrina</name>
    <dbReference type="NCBI Taxonomy" id="46732"/>
    <lineage>
        <taxon>Eukaryota</taxon>
        <taxon>Metazoa</taxon>
        <taxon>Cnidaria</taxon>
        <taxon>Anthozoa</taxon>
        <taxon>Hexacorallia</taxon>
        <taxon>Scleractinia</taxon>
        <taxon>Astrocoeniina</taxon>
        <taxon>Pocilloporidae</taxon>
        <taxon>Pocillopora</taxon>
    </lineage>
</organism>
<dbReference type="GO" id="GO:0102009">
    <property type="term" value="F:proline dipeptidase activity"/>
    <property type="evidence" value="ECO:0007669"/>
    <property type="project" value="UniProtKB-EC"/>
</dbReference>
<dbReference type="GO" id="GO:0070006">
    <property type="term" value="F:metalloaminopeptidase activity"/>
    <property type="evidence" value="ECO:0007669"/>
    <property type="project" value="InterPro"/>
</dbReference>
<dbReference type="Gene3D" id="3.90.230.10">
    <property type="entry name" value="Creatinase/methionine aminopeptidase superfamily"/>
    <property type="match status" value="1"/>
</dbReference>
<dbReference type="InterPro" id="IPR029149">
    <property type="entry name" value="Creatin/AminoP/Spt16_N"/>
</dbReference>
<evidence type="ECO:0000313" key="18">
    <source>
        <dbReference type="Proteomes" id="UP001159428"/>
    </source>
</evidence>
<dbReference type="CDD" id="cd01087">
    <property type="entry name" value="Prolidase"/>
    <property type="match status" value="1"/>
</dbReference>
<comment type="similarity">
    <text evidence="9">Belongs to the peptidase M24B family. Eukaryotic-type prolidase subfamily.</text>
</comment>
<evidence type="ECO:0000256" key="15">
    <source>
        <dbReference type="ARBA" id="ARBA00048994"/>
    </source>
</evidence>
<dbReference type="PANTHER" id="PTHR48480:SF2">
    <property type="entry name" value="PEPTIDASE D"/>
    <property type="match status" value="1"/>
</dbReference>
<dbReference type="Pfam" id="PF05195">
    <property type="entry name" value="AMP_N"/>
    <property type="match status" value="1"/>
</dbReference>
<comment type="cofactor">
    <cofactor evidence="1">
        <name>Mn(2+)</name>
        <dbReference type="ChEBI" id="CHEBI:29035"/>
    </cofactor>
</comment>
<name>A0AAU9W205_9CNID</name>
<proteinExistence type="inferred from homology"/>
<evidence type="ECO:0000256" key="10">
    <source>
        <dbReference type="ARBA" id="ARBA00044051"/>
    </source>
</evidence>
<keyword evidence="4" id="KW-0479">Metal-binding</keyword>
<dbReference type="SUPFAM" id="SSF55920">
    <property type="entry name" value="Creatinase/aminopeptidase"/>
    <property type="match status" value="1"/>
</dbReference>
<evidence type="ECO:0000256" key="13">
    <source>
        <dbReference type="ARBA" id="ARBA00044284"/>
    </source>
</evidence>
<dbReference type="EC" id="3.4.13.9" evidence="10"/>
<comment type="catalytic activity">
    <reaction evidence="15">
        <text>Xaa-L-Pro dipeptide + H2O = an L-alpha-amino acid + L-proline</text>
        <dbReference type="Rhea" id="RHEA:76407"/>
        <dbReference type="ChEBI" id="CHEBI:15377"/>
        <dbReference type="ChEBI" id="CHEBI:59869"/>
        <dbReference type="ChEBI" id="CHEBI:60039"/>
        <dbReference type="ChEBI" id="CHEBI:195196"/>
        <dbReference type="EC" id="3.4.13.9"/>
    </reaction>
</comment>
<evidence type="ECO:0000256" key="3">
    <source>
        <dbReference type="ARBA" id="ARBA00022670"/>
    </source>
</evidence>